<organism evidence="6 7">
    <name type="scientific">Stackebrandtia nassauensis (strain DSM 44728 / CIP 108903 / NRRL B-16338 / NBRC 102104 / LLR-40K-21)</name>
    <dbReference type="NCBI Taxonomy" id="446470"/>
    <lineage>
        <taxon>Bacteria</taxon>
        <taxon>Bacillati</taxon>
        <taxon>Actinomycetota</taxon>
        <taxon>Actinomycetes</taxon>
        <taxon>Glycomycetales</taxon>
        <taxon>Glycomycetaceae</taxon>
        <taxon>Stackebrandtia</taxon>
    </lineage>
</organism>
<dbReference type="InterPro" id="IPR011042">
    <property type="entry name" value="6-blade_b-propeller_TolB-like"/>
</dbReference>
<feature type="domain" description="GerMN" evidence="3">
    <location>
        <begin position="184"/>
        <end position="300"/>
    </location>
</feature>
<evidence type="ECO:0008006" key="8">
    <source>
        <dbReference type="Google" id="ProtNLM"/>
    </source>
</evidence>
<evidence type="ECO:0000259" key="5">
    <source>
        <dbReference type="Pfam" id="PF25976"/>
    </source>
</evidence>
<feature type="compositionally biased region" description="Polar residues" evidence="1">
    <location>
        <begin position="26"/>
        <end position="44"/>
    </location>
</feature>
<dbReference type="RefSeq" id="WP_013017118.1">
    <property type="nucleotide sequence ID" value="NC_013947.1"/>
</dbReference>
<evidence type="ECO:0000256" key="1">
    <source>
        <dbReference type="SAM" id="MobiDB-lite"/>
    </source>
</evidence>
<protein>
    <recommendedName>
        <fullName evidence="8">GerMN domain-containing protein</fullName>
    </recommendedName>
</protein>
<keyword evidence="7" id="KW-1185">Reference proteome</keyword>
<evidence type="ECO:0000256" key="2">
    <source>
        <dbReference type="SAM" id="SignalP"/>
    </source>
</evidence>
<evidence type="ECO:0000259" key="4">
    <source>
        <dbReference type="Pfam" id="PF10647"/>
    </source>
</evidence>
<dbReference type="SUPFAM" id="SSF69304">
    <property type="entry name" value="Tricorn protease N-terminal domain"/>
    <property type="match status" value="1"/>
</dbReference>
<dbReference type="InterPro" id="IPR059026">
    <property type="entry name" value="LpqB_N"/>
</dbReference>
<dbReference type="Pfam" id="PF10647">
    <property type="entry name" value="Gmad1"/>
    <property type="match status" value="1"/>
</dbReference>
<dbReference type="AlphaFoldDB" id="D3PYI0"/>
<reference evidence="6 7" key="1">
    <citation type="journal article" date="2009" name="Stand. Genomic Sci.">
        <title>Complete genome sequence of Stackebrandtia nassauensis type strain (LLR-40K-21).</title>
        <authorList>
            <person name="Munk C."/>
            <person name="Lapidus A."/>
            <person name="Copeland A."/>
            <person name="Jando M."/>
            <person name="Mayilraj S."/>
            <person name="Glavina Del Rio T."/>
            <person name="Nolan M."/>
            <person name="Chen F."/>
            <person name="Lucas S."/>
            <person name="Tice H."/>
            <person name="Cheng J.F."/>
            <person name="Han C."/>
            <person name="Detter J.C."/>
            <person name="Bruce D."/>
            <person name="Goodwin L."/>
            <person name="Chain P."/>
            <person name="Pitluck S."/>
            <person name="Goker M."/>
            <person name="Ovchinikova G."/>
            <person name="Pati A."/>
            <person name="Ivanova N."/>
            <person name="Mavromatis K."/>
            <person name="Chen A."/>
            <person name="Palaniappan K."/>
            <person name="Land M."/>
            <person name="Hauser L."/>
            <person name="Chang Y.J."/>
            <person name="Jeffries C.D."/>
            <person name="Bristow J."/>
            <person name="Eisen J.A."/>
            <person name="Markowitz V."/>
            <person name="Hugenholtz P."/>
            <person name="Kyrpides N.C."/>
            <person name="Klenk H.P."/>
        </authorList>
    </citation>
    <scope>NUCLEOTIDE SEQUENCE [LARGE SCALE GENOMIC DNA]</scope>
    <source>
        <strain evidence="7">DSM 44728 / CIP 108903 / NRRL B-16338 / NBRC 102104 / LLR-40K-21</strain>
    </source>
</reference>
<name>D3PYI0_STANL</name>
<dbReference type="HOGENOM" id="CLU_463000_0_0_11"/>
<dbReference type="Gene3D" id="2.120.10.30">
    <property type="entry name" value="TolB, C-terminal domain"/>
    <property type="match status" value="1"/>
</dbReference>
<feature type="chain" id="PRO_5038497492" description="GerMN domain-containing protein" evidence="2">
    <location>
        <begin position="25"/>
        <end position="587"/>
    </location>
</feature>
<evidence type="ECO:0000313" key="6">
    <source>
        <dbReference type="EMBL" id="ADD41547.1"/>
    </source>
</evidence>
<sequence length="587" mass="63369">MNRRRDPLLLAVIALLGLSGCGVPSSGPSTQVDKVEQDSGNGDSSDVETLEPSTKEITTVRNFLGAAAGDVNGRDKRLGRFLKTDGKQKWSEPSEGIQLVRIPSDGVKRASDGDSYSAKVTAKGTIVGVYGQNGQVKPWSGDDEFKQTFELERERSTDVWHLTEAPRQVYLSDDFFAKGYRMSPLYFSAASSHDDTLVPDARWLPKELMDSEARYPQLTDWLLGGPSDWISSTVTSAFPEGTSREKAVTVSKSGERVTVDISVDSASQPAKDRETMSAQLAWTMGLSSDQTLSLYVDGQERLTREVSAWSDREHTPEERDSAEGLAYFISDGEVAANEPDAEYVGTKASGLSEAVINREGNRIAVVAGKSGRQRLLVGPAGDLEKVEKFSSPHLEDPQWLDDDTLLVLDNGAPVTVNINSGKRQELSIDEEQGEVSELALSPDARRVAYVAEGRAWLSTVLPDEDSKPKLGDPVAVTEAVTDVGDLAWSRETHLLLIGAVSGEDAWLWEASIDGAYLQPRAGTTGDTARADALAVRCKPATDRGTSDLAGDPVLLQINGIIHRLYTDVSPVQVGKEDAAGMAPFTAP</sequence>
<feature type="signal peptide" evidence="2">
    <location>
        <begin position="1"/>
        <end position="24"/>
    </location>
</feature>
<accession>D3PYI0</accession>
<dbReference type="eggNOG" id="COG5401">
    <property type="taxonomic scope" value="Bacteria"/>
</dbReference>
<dbReference type="Pfam" id="PF25976">
    <property type="entry name" value="LpqB_N"/>
    <property type="match status" value="1"/>
</dbReference>
<feature type="domain" description="Lipoprotein LpqB N-terminal" evidence="5">
    <location>
        <begin position="57"/>
        <end position="176"/>
    </location>
</feature>
<dbReference type="InterPro" id="IPR018910">
    <property type="entry name" value="LpqB_C"/>
</dbReference>
<feature type="domain" description="Lipoprotein LpqB C-terminal" evidence="4">
    <location>
        <begin position="343"/>
        <end position="520"/>
    </location>
</feature>
<keyword evidence="2" id="KW-0732">Signal</keyword>
<dbReference type="PROSITE" id="PS51257">
    <property type="entry name" value="PROKAR_LIPOPROTEIN"/>
    <property type="match status" value="1"/>
</dbReference>
<dbReference type="EMBL" id="CP001778">
    <property type="protein sequence ID" value="ADD41547.1"/>
    <property type="molecule type" value="Genomic_DNA"/>
</dbReference>
<dbReference type="OrthoDB" id="5172668at2"/>
<dbReference type="STRING" id="446470.Snas_1851"/>
<proteinExistence type="predicted"/>
<dbReference type="Pfam" id="PF10646">
    <property type="entry name" value="Germane"/>
    <property type="match status" value="1"/>
</dbReference>
<feature type="region of interest" description="Disordered" evidence="1">
    <location>
        <begin position="22"/>
        <end position="53"/>
    </location>
</feature>
<evidence type="ECO:0000259" key="3">
    <source>
        <dbReference type="Pfam" id="PF10646"/>
    </source>
</evidence>
<dbReference type="Proteomes" id="UP000000844">
    <property type="component" value="Chromosome"/>
</dbReference>
<dbReference type="KEGG" id="sna:Snas_1851"/>
<evidence type="ECO:0000313" key="7">
    <source>
        <dbReference type="Proteomes" id="UP000000844"/>
    </source>
</evidence>
<gene>
    <name evidence="6" type="ordered locus">Snas_1851</name>
</gene>
<dbReference type="InterPro" id="IPR019606">
    <property type="entry name" value="GerMN"/>
</dbReference>